<gene>
    <name evidence="6" type="ORF">AUMI_19450</name>
</gene>
<dbReference type="SUPFAM" id="SSF46785">
    <property type="entry name" value="Winged helix' DNA-binding domain"/>
    <property type="match status" value="1"/>
</dbReference>
<dbReference type="GO" id="GO:0003677">
    <property type="term" value="F:DNA binding"/>
    <property type="evidence" value="ECO:0007669"/>
    <property type="project" value="UniProtKB-KW"/>
</dbReference>
<dbReference type="InterPro" id="IPR036388">
    <property type="entry name" value="WH-like_DNA-bd_sf"/>
</dbReference>
<evidence type="ECO:0000259" key="5">
    <source>
        <dbReference type="PROSITE" id="PS51078"/>
    </source>
</evidence>
<dbReference type="OrthoDB" id="4068713at2"/>
<dbReference type="PROSITE" id="PS51078">
    <property type="entry name" value="ICLR_ED"/>
    <property type="match status" value="1"/>
</dbReference>
<accession>A0A173LXA3</accession>
<dbReference type="InterPro" id="IPR036390">
    <property type="entry name" value="WH_DNA-bd_sf"/>
</dbReference>
<keyword evidence="2" id="KW-0238">DNA-binding</keyword>
<dbReference type="InterPro" id="IPR005471">
    <property type="entry name" value="Tscrpt_reg_IclR_N"/>
</dbReference>
<dbReference type="InterPro" id="IPR050707">
    <property type="entry name" value="HTH_MetabolicPath_Reg"/>
</dbReference>
<dbReference type="PANTHER" id="PTHR30136">
    <property type="entry name" value="HELIX-TURN-HELIX TRANSCRIPTIONAL REGULATOR, ICLR FAMILY"/>
    <property type="match status" value="1"/>
</dbReference>
<sequence>MSPARVESGAPTALLERAMEILGCFDSKHSALTLTQIAEITKLPMSTCHRIVGTLEQGGFLSKGGDRRFRVGTKLWTIAQHAPLSERLRESALPTLARLYEETGENVTLAVLDRGQALYVDRLVGERSIPTISRAGGHLPLHTTGVGKVLLAYQSEKAIEQYLAQPLPKPTPQSITNPEALRKDLAEVRKNGYSITRQEMTRGSGSIAVPIMRKGKCVAAVGVIVHLNRLDINRLVSTLTDAAASIAAELDAQ</sequence>
<dbReference type="GO" id="GO:0045892">
    <property type="term" value="P:negative regulation of DNA-templated transcription"/>
    <property type="evidence" value="ECO:0007669"/>
    <property type="project" value="TreeGrafter"/>
</dbReference>
<feature type="domain" description="HTH iclR-type" evidence="4">
    <location>
        <begin position="12"/>
        <end position="73"/>
    </location>
</feature>
<dbReference type="SUPFAM" id="SSF55781">
    <property type="entry name" value="GAF domain-like"/>
    <property type="match status" value="1"/>
</dbReference>
<dbReference type="GeneID" id="80452138"/>
<keyword evidence="1" id="KW-0805">Transcription regulation</keyword>
<reference evidence="6 7" key="1">
    <citation type="journal article" date="2016" name="Genome Announc.">
        <title>Complete Genome Sequence of Aurantimicrobium minutum Type Strain KNCT, a Planktonic Ultramicrobacterium Isolated from River Water.</title>
        <authorList>
            <person name="Nakai R."/>
            <person name="Fujisawa T."/>
            <person name="Nakamura Y."/>
            <person name="Nishide H."/>
            <person name="Uchiyama I."/>
            <person name="Baba T."/>
            <person name="Toyoda A."/>
            <person name="Fujiyama A."/>
            <person name="Naganuma T."/>
            <person name="Niki H."/>
        </authorList>
    </citation>
    <scope>NUCLEOTIDE SEQUENCE [LARGE SCALE GENOMIC DNA]</scope>
    <source>
        <strain evidence="6 7">KNC</strain>
    </source>
</reference>
<dbReference type="Gene3D" id="3.30.450.40">
    <property type="match status" value="1"/>
</dbReference>
<dbReference type="PANTHER" id="PTHR30136:SF24">
    <property type="entry name" value="HTH-TYPE TRANSCRIPTIONAL REPRESSOR ALLR"/>
    <property type="match status" value="1"/>
</dbReference>
<evidence type="ECO:0000259" key="4">
    <source>
        <dbReference type="PROSITE" id="PS51077"/>
    </source>
</evidence>
<dbReference type="SMART" id="SM00346">
    <property type="entry name" value="HTH_ICLR"/>
    <property type="match status" value="1"/>
</dbReference>
<organism evidence="6 7">
    <name type="scientific">Aurantimicrobium minutum</name>
    <dbReference type="NCBI Taxonomy" id="708131"/>
    <lineage>
        <taxon>Bacteria</taxon>
        <taxon>Bacillati</taxon>
        <taxon>Actinomycetota</taxon>
        <taxon>Actinomycetes</taxon>
        <taxon>Micrococcales</taxon>
        <taxon>Microbacteriaceae</taxon>
        <taxon>Aurantimicrobium</taxon>
    </lineage>
</organism>
<feature type="domain" description="IclR-ED" evidence="5">
    <location>
        <begin position="74"/>
        <end position="253"/>
    </location>
</feature>
<evidence type="ECO:0000313" key="6">
    <source>
        <dbReference type="EMBL" id="BAU99487.1"/>
    </source>
</evidence>
<protein>
    <submittedName>
        <fullName evidence="6">IclR family transcriptional regulator</fullName>
    </submittedName>
</protein>
<evidence type="ECO:0000256" key="2">
    <source>
        <dbReference type="ARBA" id="ARBA00023125"/>
    </source>
</evidence>
<evidence type="ECO:0000256" key="3">
    <source>
        <dbReference type="ARBA" id="ARBA00023163"/>
    </source>
</evidence>
<evidence type="ECO:0000313" key="7">
    <source>
        <dbReference type="Proteomes" id="UP000243847"/>
    </source>
</evidence>
<name>A0A173LXA3_9MICO</name>
<evidence type="ECO:0000256" key="1">
    <source>
        <dbReference type="ARBA" id="ARBA00023015"/>
    </source>
</evidence>
<dbReference type="Proteomes" id="UP000243847">
    <property type="component" value="Chromosome sequence1"/>
</dbReference>
<dbReference type="Gene3D" id="1.10.10.10">
    <property type="entry name" value="Winged helix-like DNA-binding domain superfamily/Winged helix DNA-binding domain"/>
    <property type="match status" value="1"/>
</dbReference>
<dbReference type="Pfam" id="PF01614">
    <property type="entry name" value="IclR_C"/>
    <property type="match status" value="1"/>
</dbReference>
<keyword evidence="3" id="KW-0804">Transcription</keyword>
<dbReference type="InterPro" id="IPR014757">
    <property type="entry name" value="Tscrpt_reg_IclR_C"/>
</dbReference>
<dbReference type="RefSeq" id="WP_096381948.1">
    <property type="nucleotide sequence ID" value="NZ_AP017457.1"/>
</dbReference>
<dbReference type="AlphaFoldDB" id="A0A173LXA3"/>
<dbReference type="Pfam" id="PF09339">
    <property type="entry name" value="HTH_IclR"/>
    <property type="match status" value="1"/>
</dbReference>
<dbReference type="EMBL" id="AP017457">
    <property type="protein sequence ID" value="BAU99487.1"/>
    <property type="molecule type" value="Genomic_DNA"/>
</dbReference>
<dbReference type="KEGG" id="amin:AUMI_19450"/>
<dbReference type="GO" id="GO:0003700">
    <property type="term" value="F:DNA-binding transcription factor activity"/>
    <property type="evidence" value="ECO:0007669"/>
    <property type="project" value="TreeGrafter"/>
</dbReference>
<proteinExistence type="predicted"/>
<dbReference type="InterPro" id="IPR029016">
    <property type="entry name" value="GAF-like_dom_sf"/>
</dbReference>
<dbReference type="PROSITE" id="PS51077">
    <property type="entry name" value="HTH_ICLR"/>
    <property type="match status" value="1"/>
</dbReference>